<evidence type="ECO:0000313" key="1">
    <source>
        <dbReference type="EMBL" id="DAF42965.1"/>
    </source>
</evidence>
<sequence length="70" mass="8194">MTRGMVIKWSDDEIEFGEWTQENNLETFVAETELGTLRVPIDPSTEYYDDETGRTYFEATGKEYKTVVLF</sequence>
<organism evidence="1">
    <name type="scientific">Siphoviridae sp. ctHip2</name>
    <dbReference type="NCBI Taxonomy" id="2827830"/>
    <lineage>
        <taxon>Viruses</taxon>
        <taxon>Duplodnaviria</taxon>
        <taxon>Heunggongvirae</taxon>
        <taxon>Uroviricota</taxon>
        <taxon>Caudoviricetes</taxon>
    </lineage>
</organism>
<protein>
    <submittedName>
        <fullName evidence="1">Uncharacterized protein</fullName>
    </submittedName>
</protein>
<proteinExistence type="predicted"/>
<dbReference type="EMBL" id="BK032497">
    <property type="protein sequence ID" value="DAF42965.1"/>
    <property type="molecule type" value="Genomic_DNA"/>
</dbReference>
<accession>A0A8S5RW25</accession>
<reference evidence="1" key="1">
    <citation type="journal article" date="2021" name="Proc. Natl. Acad. Sci. U.S.A.">
        <title>A Catalog of Tens of Thousands of Viruses from Human Metagenomes Reveals Hidden Associations with Chronic Diseases.</title>
        <authorList>
            <person name="Tisza M.J."/>
            <person name="Buck C.B."/>
        </authorList>
    </citation>
    <scope>NUCLEOTIDE SEQUENCE</scope>
    <source>
        <strain evidence="1">CtHip2</strain>
    </source>
</reference>
<name>A0A8S5RW25_9CAUD</name>